<evidence type="ECO:0000313" key="2">
    <source>
        <dbReference type="Proteomes" id="UP000250579"/>
    </source>
</evidence>
<sequence length="191" mass="21803">MTPVFSQIESWLKADAERLRLLRALADLQLPDAWLAAGFVRNLVWDRLHGHAESTPLADLDVIHFDATDCRPERDRAIEMALAERAPGWPWSVRNQAAMHLRNDDAPYADSLDAMRFWVEVESALAARLTAEGELEVVSPFAQEGLLALHLTPNPWRPRPEAFRQRLATKGWLERWPRLQVRTDRLNDAPG</sequence>
<dbReference type="Pfam" id="PF06042">
    <property type="entry name" value="NTP_transf_6"/>
    <property type="match status" value="1"/>
</dbReference>
<dbReference type="PANTHER" id="PTHR39166:SF1">
    <property type="entry name" value="BLL1166 PROTEIN"/>
    <property type="match status" value="1"/>
</dbReference>
<organism evidence="1 2">
    <name type="scientific">Pseudomonas oryzihabitans</name>
    <dbReference type="NCBI Taxonomy" id="47885"/>
    <lineage>
        <taxon>Bacteria</taxon>
        <taxon>Pseudomonadati</taxon>
        <taxon>Pseudomonadota</taxon>
        <taxon>Gammaproteobacteria</taxon>
        <taxon>Pseudomonadales</taxon>
        <taxon>Pseudomonadaceae</taxon>
        <taxon>Pseudomonas</taxon>
    </lineage>
</organism>
<dbReference type="PANTHER" id="PTHR39166">
    <property type="entry name" value="BLL1166 PROTEIN"/>
    <property type="match status" value="1"/>
</dbReference>
<name>A0A2Z5AGF0_9PSED</name>
<gene>
    <name evidence="1" type="ORF">CE139_00375</name>
</gene>
<dbReference type="AlphaFoldDB" id="A0A2Z5AGF0"/>
<reference evidence="1 2" key="1">
    <citation type="submission" date="2017-06" db="EMBL/GenBank/DDBJ databases">
        <title>Evolution towards high GC content and high-temperature stress adaptation in endophytic Pseudomonas oryzihabitans impacted its plant-growth promoting traits.</title>
        <authorList>
            <person name="Nascimento F.X."/>
        </authorList>
    </citation>
    <scope>NUCLEOTIDE SEQUENCE [LARGE SCALE GENOMIC DNA]</scope>
    <source>
        <strain evidence="1 2">MS8</strain>
    </source>
</reference>
<dbReference type="Proteomes" id="UP000250579">
    <property type="component" value="Chromosome"/>
</dbReference>
<accession>A0A2Z5AGF0</accession>
<dbReference type="InterPro" id="IPR009267">
    <property type="entry name" value="NTP_transf_6"/>
</dbReference>
<dbReference type="STRING" id="47885.APT59_20530"/>
<protein>
    <submittedName>
        <fullName evidence="1">Nitrate reductase</fullName>
    </submittedName>
</protein>
<proteinExistence type="predicted"/>
<dbReference type="EMBL" id="CP022198">
    <property type="protein sequence ID" value="AXA68922.1"/>
    <property type="molecule type" value="Genomic_DNA"/>
</dbReference>
<evidence type="ECO:0000313" key="1">
    <source>
        <dbReference type="EMBL" id="AXA68922.1"/>
    </source>
</evidence>
<dbReference type="RefSeq" id="WP_208693129.1">
    <property type="nucleotide sequence ID" value="NZ_CP022198.1"/>
</dbReference>